<dbReference type="AlphaFoldDB" id="A0A381ZDZ3"/>
<gene>
    <name evidence="1" type="ORF">METZ01_LOCUS139841</name>
</gene>
<dbReference type="Gene3D" id="2.120.10.30">
    <property type="entry name" value="TolB, C-terminal domain"/>
    <property type="match status" value="1"/>
</dbReference>
<dbReference type="PANTHER" id="PTHR36842:SF1">
    <property type="entry name" value="PROTEIN TOLB"/>
    <property type="match status" value="1"/>
</dbReference>
<sequence length="197" mass="22543">MSRLQQIIATAVLLSIILSGQSSDKWTPDVSIELKSISQLQFSPSGNQLAMVVRKALIEGEKSEYLNQIWMSRLESNSPHQFTYGDKSASRPRFSPDGKHLAFISERTEEPQVWVMRTDGGEARQFSFEKESVSNFEWAPDGTQIAFLKKDSKTEDEEEQEKEKRDVIIVDENFKYSHIYVKRFATEVDTNGADRIT</sequence>
<evidence type="ECO:0008006" key="2">
    <source>
        <dbReference type="Google" id="ProtNLM"/>
    </source>
</evidence>
<dbReference type="SUPFAM" id="SSF82171">
    <property type="entry name" value="DPP6 N-terminal domain-like"/>
    <property type="match status" value="1"/>
</dbReference>
<feature type="non-terminal residue" evidence="1">
    <location>
        <position position="197"/>
    </location>
</feature>
<organism evidence="1">
    <name type="scientific">marine metagenome</name>
    <dbReference type="NCBI Taxonomy" id="408172"/>
    <lineage>
        <taxon>unclassified sequences</taxon>
        <taxon>metagenomes</taxon>
        <taxon>ecological metagenomes</taxon>
    </lineage>
</organism>
<dbReference type="InterPro" id="IPR011042">
    <property type="entry name" value="6-blade_b-propeller_TolB-like"/>
</dbReference>
<reference evidence="1" key="1">
    <citation type="submission" date="2018-05" db="EMBL/GenBank/DDBJ databases">
        <authorList>
            <person name="Lanie J.A."/>
            <person name="Ng W.-L."/>
            <person name="Kazmierczak K.M."/>
            <person name="Andrzejewski T.M."/>
            <person name="Davidsen T.M."/>
            <person name="Wayne K.J."/>
            <person name="Tettelin H."/>
            <person name="Glass J.I."/>
            <person name="Rusch D."/>
            <person name="Podicherti R."/>
            <person name="Tsui H.-C.T."/>
            <person name="Winkler M.E."/>
        </authorList>
    </citation>
    <scope>NUCLEOTIDE SEQUENCE</scope>
</reference>
<dbReference type="PANTHER" id="PTHR36842">
    <property type="entry name" value="PROTEIN TOLB HOMOLOG"/>
    <property type="match status" value="1"/>
</dbReference>
<accession>A0A381ZDZ3</accession>
<dbReference type="Pfam" id="PF26549">
    <property type="entry name" value="Tricorn_N"/>
    <property type="match status" value="1"/>
</dbReference>
<proteinExistence type="predicted"/>
<protein>
    <recommendedName>
        <fullName evidence="2">Dipeptidylpeptidase IV N-terminal domain-containing protein</fullName>
    </recommendedName>
</protein>
<dbReference type="EMBL" id="UINC01020801">
    <property type="protein sequence ID" value="SVA86987.1"/>
    <property type="molecule type" value="Genomic_DNA"/>
</dbReference>
<evidence type="ECO:0000313" key="1">
    <source>
        <dbReference type="EMBL" id="SVA86987.1"/>
    </source>
</evidence>
<name>A0A381ZDZ3_9ZZZZ</name>